<gene>
    <name evidence="7" type="ORF">M747DRAFT_367411</name>
</gene>
<evidence type="ECO:0000256" key="4">
    <source>
        <dbReference type="ARBA" id="ARBA00023163"/>
    </source>
</evidence>
<organism evidence="7 8">
    <name type="scientific">Aspergillus niger ATCC 13496</name>
    <dbReference type="NCBI Taxonomy" id="1353008"/>
    <lineage>
        <taxon>Eukaryota</taxon>
        <taxon>Fungi</taxon>
        <taxon>Dikarya</taxon>
        <taxon>Ascomycota</taxon>
        <taxon>Pezizomycotina</taxon>
        <taxon>Eurotiomycetes</taxon>
        <taxon>Eurotiomycetidae</taxon>
        <taxon>Eurotiales</taxon>
        <taxon>Aspergillaceae</taxon>
        <taxon>Aspergillus</taxon>
        <taxon>Aspergillus subgen. Circumdati</taxon>
    </lineage>
</organism>
<evidence type="ECO:0000256" key="3">
    <source>
        <dbReference type="ARBA" id="ARBA00023015"/>
    </source>
</evidence>
<dbReference type="PANTHER" id="PTHR47660:SF2">
    <property type="entry name" value="TRANSCRIPTION FACTOR WITH C2H2 AND ZN(2)-CYS(6) DNA BINDING DOMAIN (EUROFUNG)"/>
    <property type="match status" value="1"/>
</dbReference>
<name>A0A370C9L8_ASPNG</name>
<accession>A0A370C9L8</accession>
<keyword evidence="1" id="KW-0479">Metal-binding</keyword>
<keyword evidence="2" id="KW-0862">Zinc</keyword>
<dbReference type="PANTHER" id="PTHR47660">
    <property type="entry name" value="TRANSCRIPTION FACTOR WITH C2H2 AND ZN(2)-CYS(6) DNA BINDING DOMAIN (EUROFUNG)-RELATED-RELATED"/>
    <property type="match status" value="1"/>
</dbReference>
<evidence type="ECO:0000256" key="2">
    <source>
        <dbReference type="ARBA" id="ARBA00022833"/>
    </source>
</evidence>
<dbReference type="GO" id="GO:0006351">
    <property type="term" value="P:DNA-templated transcription"/>
    <property type="evidence" value="ECO:0007669"/>
    <property type="project" value="InterPro"/>
</dbReference>
<evidence type="ECO:0000313" key="7">
    <source>
        <dbReference type="EMBL" id="RDH24495.1"/>
    </source>
</evidence>
<evidence type="ECO:0000313" key="8">
    <source>
        <dbReference type="Proteomes" id="UP000253845"/>
    </source>
</evidence>
<dbReference type="GO" id="GO:0008270">
    <property type="term" value="F:zinc ion binding"/>
    <property type="evidence" value="ECO:0007669"/>
    <property type="project" value="InterPro"/>
</dbReference>
<dbReference type="VEuPathDB" id="FungiDB:M747DRAFT_367411"/>
<dbReference type="AlphaFoldDB" id="A0A370C9L8"/>
<dbReference type="CDD" id="cd12148">
    <property type="entry name" value="fungal_TF_MHR"/>
    <property type="match status" value="1"/>
</dbReference>
<keyword evidence="3" id="KW-0805">Transcription regulation</keyword>
<dbReference type="Proteomes" id="UP000253845">
    <property type="component" value="Unassembled WGS sequence"/>
</dbReference>
<keyword evidence="4" id="KW-0804">Transcription</keyword>
<feature type="domain" description="Xylanolytic transcriptional activator regulatory" evidence="6">
    <location>
        <begin position="45"/>
        <end position="120"/>
    </location>
</feature>
<evidence type="ECO:0000256" key="1">
    <source>
        <dbReference type="ARBA" id="ARBA00022723"/>
    </source>
</evidence>
<sequence length="421" mass="47258">MCVIDAAFWSGHRQQMDESENRATILYRLLRRSGAFRTPKEQVTSVAAADTGAGLQAKWQHWIEKESFRRLAYRAYIFDAQVSFCLLSNPSIRYSEMSVELPGPLELWESNTAEEWQRHYLSLSGSNGQSKALSVADCIRDPMVLFLGFGMHDLSSSVLILLFTAWAMVLETLQLLSQTKCRPDFTHTTLAIRHRDVEQFLDGIHTLLSILYTDPCYKTNLLFYLVKMHLHICIEEVQIFAGREGPEAAARVLPLHQQWVQDQTSRQALWCAGQIIFAASSLPARSLRDFFAVAFYHAGICLWAYATVSQTLPLSSPAVVPQHDPSVSLHCFVTGPLLLLDGPSTELVHYFLNSGQGQPAIRATADLNAISTDYVPIRDTFNVMKTITTIILSNHRSYPGDLNLPGMVQNILRLLEVLGDV</sequence>
<keyword evidence="5" id="KW-0539">Nucleus</keyword>
<dbReference type="InterPro" id="IPR007219">
    <property type="entry name" value="XnlR_reg_dom"/>
</dbReference>
<dbReference type="Pfam" id="PF04082">
    <property type="entry name" value="Fungal_trans"/>
    <property type="match status" value="1"/>
</dbReference>
<dbReference type="EMBL" id="KZ851902">
    <property type="protein sequence ID" value="RDH24495.1"/>
    <property type="molecule type" value="Genomic_DNA"/>
</dbReference>
<evidence type="ECO:0000256" key="5">
    <source>
        <dbReference type="ARBA" id="ARBA00023242"/>
    </source>
</evidence>
<reference evidence="7 8" key="1">
    <citation type="submission" date="2018-07" db="EMBL/GenBank/DDBJ databases">
        <title>Section-level genome sequencing of Aspergillus section Nigri to investigate inter- and intra-species variation.</title>
        <authorList>
            <consortium name="DOE Joint Genome Institute"/>
            <person name="Vesth T.C."/>
            <person name="Nybo J.L."/>
            <person name="Theobald S."/>
            <person name="Frisvad J.C."/>
            <person name="Larsen T.O."/>
            <person name="Nielsen K.F."/>
            <person name="Hoof J.B."/>
            <person name="Brandl J."/>
            <person name="Salamov A."/>
            <person name="Riley R."/>
            <person name="Gladden J.M."/>
            <person name="Phatale P."/>
            <person name="Nielsen M.T."/>
            <person name="Lyhne E.K."/>
            <person name="Kogle M.E."/>
            <person name="Strasser K."/>
            <person name="McDonnell E."/>
            <person name="Barry K."/>
            <person name="Clum A."/>
            <person name="Chen C."/>
            <person name="Nolan M."/>
            <person name="Sandor L."/>
            <person name="Kuo A."/>
            <person name="Lipzen A."/>
            <person name="Hainaut M."/>
            <person name="Drula E."/>
            <person name="Tsang A."/>
            <person name="Magnuson J.K."/>
            <person name="Henrissat B."/>
            <person name="Wiebenga A."/>
            <person name="Simmons B.A."/>
            <person name="Makela M.R."/>
            <person name="De vries R.P."/>
            <person name="Grigoriev I.V."/>
            <person name="Mortensen U.H."/>
            <person name="Baker S.E."/>
            <person name="Andersen M.R."/>
        </authorList>
    </citation>
    <scope>NUCLEOTIDE SEQUENCE [LARGE SCALE GENOMIC DNA]</scope>
    <source>
        <strain evidence="7 8">ATCC 13496</strain>
    </source>
</reference>
<dbReference type="GO" id="GO:0003677">
    <property type="term" value="F:DNA binding"/>
    <property type="evidence" value="ECO:0007669"/>
    <property type="project" value="InterPro"/>
</dbReference>
<evidence type="ECO:0000259" key="6">
    <source>
        <dbReference type="Pfam" id="PF04082"/>
    </source>
</evidence>
<proteinExistence type="predicted"/>
<protein>
    <recommendedName>
        <fullName evidence="6">Xylanolytic transcriptional activator regulatory domain-containing protein</fullName>
    </recommendedName>
</protein>